<organism evidence="1 2">
    <name type="scientific">Sistotremastrum niveocremeum HHB9708</name>
    <dbReference type="NCBI Taxonomy" id="1314777"/>
    <lineage>
        <taxon>Eukaryota</taxon>
        <taxon>Fungi</taxon>
        <taxon>Dikarya</taxon>
        <taxon>Basidiomycota</taxon>
        <taxon>Agaricomycotina</taxon>
        <taxon>Agaricomycetes</taxon>
        <taxon>Sistotremastrales</taxon>
        <taxon>Sistotremastraceae</taxon>
        <taxon>Sertulicium</taxon>
        <taxon>Sertulicium niveocremeum</taxon>
    </lineage>
</organism>
<dbReference type="AlphaFoldDB" id="A0A164QMI5"/>
<reference evidence="1 2" key="1">
    <citation type="journal article" date="2016" name="Mol. Biol. Evol.">
        <title>Comparative Genomics of Early-Diverging Mushroom-Forming Fungi Provides Insights into the Origins of Lignocellulose Decay Capabilities.</title>
        <authorList>
            <person name="Nagy L.G."/>
            <person name="Riley R."/>
            <person name="Tritt A."/>
            <person name="Adam C."/>
            <person name="Daum C."/>
            <person name="Floudas D."/>
            <person name="Sun H."/>
            <person name="Yadav J.S."/>
            <person name="Pangilinan J."/>
            <person name="Larsson K.H."/>
            <person name="Matsuura K."/>
            <person name="Barry K."/>
            <person name="Labutti K."/>
            <person name="Kuo R."/>
            <person name="Ohm R.A."/>
            <person name="Bhattacharya S.S."/>
            <person name="Shirouzu T."/>
            <person name="Yoshinaga Y."/>
            <person name="Martin F.M."/>
            <person name="Grigoriev I.V."/>
            <person name="Hibbett D.S."/>
        </authorList>
    </citation>
    <scope>NUCLEOTIDE SEQUENCE [LARGE SCALE GENOMIC DNA]</scope>
    <source>
        <strain evidence="1 2">HHB9708</strain>
    </source>
</reference>
<feature type="non-terminal residue" evidence="1">
    <location>
        <position position="1"/>
    </location>
</feature>
<sequence>APYFNGQAFNLRSFLTDFETLADEAKLDAAQKIKYLPRYTSYRTQQYWEQQDEYTAGTDWDAFKAKIISLYPLTYDSLSYETEDLEALVHRSKGIPIGSLEDYGRYHRNFSQIATWLQTN</sequence>
<evidence type="ECO:0000313" key="2">
    <source>
        <dbReference type="Proteomes" id="UP000076722"/>
    </source>
</evidence>
<protein>
    <submittedName>
        <fullName evidence="1">Uncharacterized protein</fullName>
    </submittedName>
</protein>
<proteinExistence type="predicted"/>
<accession>A0A164QMI5</accession>
<dbReference type="OrthoDB" id="3195134at2759"/>
<keyword evidence="2" id="KW-1185">Reference proteome</keyword>
<dbReference type="STRING" id="1314777.A0A164QMI5"/>
<dbReference type="Proteomes" id="UP000076722">
    <property type="component" value="Unassembled WGS sequence"/>
</dbReference>
<feature type="non-terminal residue" evidence="1">
    <location>
        <position position="120"/>
    </location>
</feature>
<evidence type="ECO:0000313" key="1">
    <source>
        <dbReference type="EMBL" id="KZS89799.1"/>
    </source>
</evidence>
<name>A0A164QMI5_9AGAM</name>
<gene>
    <name evidence="1" type="ORF">SISNIDRAFT_385934</name>
</gene>
<dbReference type="EMBL" id="KV419425">
    <property type="protein sequence ID" value="KZS89799.1"/>
    <property type="molecule type" value="Genomic_DNA"/>
</dbReference>